<sequence length="228" mass="25087">MTGFPPILAPEIAMAAPIAGALAACAPAAEPAPPPSPQEAFWTALSSHCGTDGDGRAYAGELVSEDERDADWRGRAMIAHWAECSDDRIAIAFHTEDPEREDGWDRSRTWLVTRSGEGEDMRITLKHDHRHDDGEADAVTFYGGTTQSAGEQGAQDFPVDEESITLFTREGLDASLTNVWRLEVDPAGSENPRFTYQLTRRNDETRLFRVSFDASQPVEPPPSAWGWE</sequence>
<dbReference type="AlphaFoldDB" id="A0A1Y6FLD5"/>
<evidence type="ECO:0000313" key="2">
    <source>
        <dbReference type="Proteomes" id="UP000194420"/>
    </source>
</evidence>
<keyword evidence="2" id="KW-1185">Reference proteome</keyword>
<evidence type="ECO:0000313" key="1">
    <source>
        <dbReference type="EMBL" id="SMQ75814.1"/>
    </source>
</evidence>
<name>A0A1Y6FLD5_9SPHN</name>
<proteinExistence type="predicted"/>
<organism evidence="1 2">
    <name type="scientific">Altererythrobacter xiamenensis</name>
    <dbReference type="NCBI Taxonomy" id="1316679"/>
    <lineage>
        <taxon>Bacteria</taxon>
        <taxon>Pseudomonadati</taxon>
        <taxon>Pseudomonadota</taxon>
        <taxon>Alphaproteobacteria</taxon>
        <taxon>Sphingomonadales</taxon>
        <taxon>Erythrobacteraceae</taxon>
        <taxon>Altererythrobacter</taxon>
    </lineage>
</organism>
<protein>
    <submittedName>
        <fullName evidence="1">Uncharacterized protein</fullName>
    </submittedName>
</protein>
<dbReference type="Proteomes" id="UP000194420">
    <property type="component" value="Unassembled WGS sequence"/>
</dbReference>
<accession>A0A1Y6FLD5</accession>
<reference evidence="2" key="1">
    <citation type="submission" date="2017-04" db="EMBL/GenBank/DDBJ databases">
        <authorList>
            <person name="Varghese N."/>
            <person name="Submissions S."/>
        </authorList>
    </citation>
    <scope>NUCLEOTIDE SEQUENCE [LARGE SCALE GENOMIC DNA]</scope>
</reference>
<gene>
    <name evidence="1" type="ORF">SAMN06297468_2966</name>
</gene>
<dbReference type="RefSeq" id="WP_234990120.1">
    <property type="nucleotide sequence ID" value="NZ_FXWG01000004.1"/>
</dbReference>
<dbReference type="EMBL" id="FXWG01000004">
    <property type="protein sequence ID" value="SMQ75814.1"/>
    <property type="molecule type" value="Genomic_DNA"/>
</dbReference>